<evidence type="ECO:0000313" key="2">
    <source>
        <dbReference type="Proteomes" id="UP000037460"/>
    </source>
</evidence>
<comment type="caution">
    <text evidence="1">The sequence shown here is derived from an EMBL/GenBank/DDBJ whole genome shotgun (WGS) entry which is preliminary data.</text>
</comment>
<name>A0A0M0KA21_9EUKA</name>
<sequence length="131" mass="14264">MIAAAVIALQVLGVPQEHVVDALRRPGEPIHQENLGSLGLPVDIEWVYGPHPDLNHCYYIKCKKGGGLHEPGQKCQGQKKVSHLPHENCIDAKFPHCYDLVCKLGNGLNKAGQQCSPDTDHTSPNGGKCRK</sequence>
<keyword evidence="2" id="KW-1185">Reference proteome</keyword>
<accession>A0A0M0KA21</accession>
<protein>
    <submittedName>
        <fullName evidence="1">Uncharacterized protein</fullName>
    </submittedName>
</protein>
<gene>
    <name evidence="1" type="ORF">Ctob_016337</name>
</gene>
<dbReference type="AlphaFoldDB" id="A0A0M0KA21"/>
<reference evidence="2" key="1">
    <citation type="journal article" date="2015" name="PLoS Genet.">
        <title>Genome Sequence and Transcriptome Analyses of Chrysochromulina tobin: Metabolic Tools for Enhanced Algal Fitness in the Prominent Order Prymnesiales (Haptophyceae).</title>
        <authorList>
            <person name="Hovde B.T."/>
            <person name="Deodato C.R."/>
            <person name="Hunsperger H.M."/>
            <person name="Ryken S.A."/>
            <person name="Yost W."/>
            <person name="Jha R.K."/>
            <person name="Patterson J."/>
            <person name="Monnat R.J. Jr."/>
            <person name="Barlow S.B."/>
            <person name="Starkenburg S.R."/>
            <person name="Cattolico R.A."/>
        </authorList>
    </citation>
    <scope>NUCLEOTIDE SEQUENCE</scope>
    <source>
        <strain evidence="2">CCMP291</strain>
    </source>
</reference>
<evidence type="ECO:0000313" key="1">
    <source>
        <dbReference type="EMBL" id="KOO35263.1"/>
    </source>
</evidence>
<proteinExistence type="predicted"/>
<dbReference type="EMBL" id="JWZX01000929">
    <property type="protein sequence ID" value="KOO35263.1"/>
    <property type="molecule type" value="Genomic_DNA"/>
</dbReference>
<organism evidence="1 2">
    <name type="scientific">Chrysochromulina tobinii</name>
    <dbReference type="NCBI Taxonomy" id="1460289"/>
    <lineage>
        <taxon>Eukaryota</taxon>
        <taxon>Haptista</taxon>
        <taxon>Haptophyta</taxon>
        <taxon>Prymnesiophyceae</taxon>
        <taxon>Prymnesiales</taxon>
        <taxon>Chrysochromulinaceae</taxon>
        <taxon>Chrysochromulina</taxon>
    </lineage>
</organism>
<dbReference type="Proteomes" id="UP000037460">
    <property type="component" value="Unassembled WGS sequence"/>
</dbReference>